<proteinExistence type="predicted"/>
<dbReference type="Pfam" id="PF00440">
    <property type="entry name" value="TetR_N"/>
    <property type="match status" value="1"/>
</dbReference>
<dbReference type="InterPro" id="IPR009057">
    <property type="entry name" value="Homeodomain-like_sf"/>
</dbReference>
<comment type="caution">
    <text evidence="6">The sequence shown here is derived from an EMBL/GenBank/DDBJ whole genome shotgun (WGS) entry which is preliminary data.</text>
</comment>
<dbReference type="Gene3D" id="1.10.357.10">
    <property type="entry name" value="Tetracycline Repressor, domain 2"/>
    <property type="match status" value="1"/>
</dbReference>
<dbReference type="PROSITE" id="PS50977">
    <property type="entry name" value="HTH_TETR_2"/>
    <property type="match status" value="1"/>
</dbReference>
<dbReference type="EMBL" id="BNJF01000010">
    <property type="protein sequence ID" value="GHO50985.1"/>
    <property type="molecule type" value="Genomic_DNA"/>
</dbReference>
<evidence type="ECO:0000256" key="3">
    <source>
        <dbReference type="ARBA" id="ARBA00023163"/>
    </source>
</evidence>
<keyword evidence="1" id="KW-0805">Transcription regulation</keyword>
<feature type="domain" description="HTH tetR-type" evidence="5">
    <location>
        <begin position="14"/>
        <end position="73"/>
    </location>
</feature>
<gene>
    <name evidence="6" type="ORF">KSX_91480</name>
</gene>
<dbReference type="Proteomes" id="UP000612362">
    <property type="component" value="Unassembled WGS sequence"/>
</dbReference>
<evidence type="ECO:0000256" key="1">
    <source>
        <dbReference type="ARBA" id="ARBA00023015"/>
    </source>
</evidence>
<sequence length="198" mass="22297">MNDDAGVRKRTDAQTNRARLLAAAQTVFVEAGLDLEVNEVISRSGLGVGTFYRHFGSREELVRAMVAQTVKDAQVQILQAIEPHADDPHAALQALVSVQLHVYQQYQPLFSAMRDRRLKKLFDSAQREALYTLVLDPPRWVLERGIQLGVFRQGLHRDLVATTILGAFTSAIDLLENQSPLEELEQPLFQLLWGMLVH</sequence>
<keyword evidence="2 4" id="KW-0238">DNA-binding</keyword>
<dbReference type="PRINTS" id="PR00455">
    <property type="entry name" value="HTHTETR"/>
</dbReference>
<evidence type="ECO:0000313" key="7">
    <source>
        <dbReference type="Proteomes" id="UP000612362"/>
    </source>
</evidence>
<dbReference type="SUPFAM" id="SSF48498">
    <property type="entry name" value="Tetracyclin repressor-like, C-terminal domain"/>
    <property type="match status" value="1"/>
</dbReference>
<evidence type="ECO:0000256" key="2">
    <source>
        <dbReference type="ARBA" id="ARBA00023125"/>
    </source>
</evidence>
<dbReference type="GO" id="GO:0003700">
    <property type="term" value="F:DNA-binding transcription factor activity"/>
    <property type="evidence" value="ECO:0007669"/>
    <property type="project" value="TreeGrafter"/>
</dbReference>
<reference evidence="6" key="1">
    <citation type="submission" date="2020-10" db="EMBL/GenBank/DDBJ databases">
        <title>Taxonomic study of unclassified bacteria belonging to the class Ktedonobacteria.</title>
        <authorList>
            <person name="Yabe S."/>
            <person name="Wang C.M."/>
            <person name="Zheng Y."/>
            <person name="Sakai Y."/>
            <person name="Cavaletti L."/>
            <person name="Monciardini P."/>
            <person name="Donadio S."/>
        </authorList>
    </citation>
    <scope>NUCLEOTIDE SEQUENCE</scope>
    <source>
        <strain evidence="6">SOSP1-1</strain>
    </source>
</reference>
<dbReference type="SUPFAM" id="SSF46689">
    <property type="entry name" value="Homeodomain-like"/>
    <property type="match status" value="1"/>
</dbReference>
<protein>
    <recommendedName>
        <fullName evidence="5">HTH tetR-type domain-containing protein</fullName>
    </recommendedName>
</protein>
<feature type="DNA-binding region" description="H-T-H motif" evidence="4">
    <location>
        <begin position="36"/>
        <end position="55"/>
    </location>
</feature>
<dbReference type="PANTHER" id="PTHR30055:SF234">
    <property type="entry name" value="HTH-TYPE TRANSCRIPTIONAL REGULATOR BETI"/>
    <property type="match status" value="1"/>
</dbReference>
<dbReference type="InterPro" id="IPR050109">
    <property type="entry name" value="HTH-type_TetR-like_transc_reg"/>
</dbReference>
<keyword evidence="7" id="KW-1185">Reference proteome</keyword>
<evidence type="ECO:0000256" key="4">
    <source>
        <dbReference type="PROSITE-ProRule" id="PRU00335"/>
    </source>
</evidence>
<keyword evidence="3" id="KW-0804">Transcription</keyword>
<dbReference type="GO" id="GO:0000976">
    <property type="term" value="F:transcription cis-regulatory region binding"/>
    <property type="evidence" value="ECO:0007669"/>
    <property type="project" value="TreeGrafter"/>
</dbReference>
<organism evidence="6 7">
    <name type="scientific">Ktedonospora formicarum</name>
    <dbReference type="NCBI Taxonomy" id="2778364"/>
    <lineage>
        <taxon>Bacteria</taxon>
        <taxon>Bacillati</taxon>
        <taxon>Chloroflexota</taxon>
        <taxon>Ktedonobacteria</taxon>
        <taxon>Ktedonobacterales</taxon>
        <taxon>Ktedonobacteraceae</taxon>
        <taxon>Ktedonospora</taxon>
    </lineage>
</organism>
<dbReference type="InterPro" id="IPR001647">
    <property type="entry name" value="HTH_TetR"/>
</dbReference>
<dbReference type="InterPro" id="IPR036271">
    <property type="entry name" value="Tet_transcr_reg_TetR-rel_C_sf"/>
</dbReference>
<evidence type="ECO:0000313" key="6">
    <source>
        <dbReference type="EMBL" id="GHO50985.1"/>
    </source>
</evidence>
<dbReference type="RefSeq" id="WP_220199934.1">
    <property type="nucleotide sequence ID" value="NZ_BNJF01000010.1"/>
</dbReference>
<name>A0A8J3ID34_9CHLR</name>
<dbReference type="PANTHER" id="PTHR30055">
    <property type="entry name" value="HTH-TYPE TRANSCRIPTIONAL REGULATOR RUTR"/>
    <property type="match status" value="1"/>
</dbReference>
<evidence type="ECO:0000259" key="5">
    <source>
        <dbReference type="PROSITE" id="PS50977"/>
    </source>
</evidence>
<accession>A0A8J3ID34</accession>
<dbReference type="AlphaFoldDB" id="A0A8J3ID34"/>